<dbReference type="EMBL" id="WUBL01000050">
    <property type="protein sequence ID" value="KAF2968511.1"/>
    <property type="molecule type" value="Genomic_DNA"/>
</dbReference>
<comment type="caution">
    <text evidence="1">The sequence shown here is derived from an EMBL/GenBank/DDBJ whole genome shotgun (WGS) entry which is preliminary data.</text>
</comment>
<name>A0A7C8MSP7_9PEZI</name>
<proteinExistence type="predicted"/>
<gene>
    <name evidence="1" type="ORF">GQX73_g5102</name>
</gene>
<sequence length="116" mass="13270">MTSPQRSLSPDVHYGLLPWGCRILIEPWTKWPLSKDVSHAAPDCECDTWGGDRLVISAYLFTVAYDIYYKRGSEQYSVVACNEIVKTQADRLGLDLQGMDMWKMYPEFMARVSVSL</sequence>
<dbReference type="InParanoid" id="A0A7C8MSP7"/>
<keyword evidence="2" id="KW-1185">Reference proteome</keyword>
<dbReference type="Proteomes" id="UP000481858">
    <property type="component" value="Unassembled WGS sequence"/>
</dbReference>
<dbReference type="AlphaFoldDB" id="A0A7C8MSP7"/>
<accession>A0A7C8MSP7</accession>
<evidence type="ECO:0000313" key="2">
    <source>
        <dbReference type="Proteomes" id="UP000481858"/>
    </source>
</evidence>
<dbReference type="OrthoDB" id="4612310at2759"/>
<reference evidence="1 2" key="1">
    <citation type="submission" date="2019-12" db="EMBL/GenBank/DDBJ databases">
        <title>Draft genome sequence of the ascomycete Xylaria multiplex DSM 110363.</title>
        <authorList>
            <person name="Buettner E."/>
            <person name="Kellner H."/>
        </authorList>
    </citation>
    <scope>NUCLEOTIDE SEQUENCE [LARGE SCALE GENOMIC DNA]</scope>
    <source>
        <strain evidence="1 2">DSM 110363</strain>
    </source>
</reference>
<evidence type="ECO:0000313" key="1">
    <source>
        <dbReference type="EMBL" id="KAF2968511.1"/>
    </source>
</evidence>
<organism evidence="1 2">
    <name type="scientific">Xylaria multiplex</name>
    <dbReference type="NCBI Taxonomy" id="323545"/>
    <lineage>
        <taxon>Eukaryota</taxon>
        <taxon>Fungi</taxon>
        <taxon>Dikarya</taxon>
        <taxon>Ascomycota</taxon>
        <taxon>Pezizomycotina</taxon>
        <taxon>Sordariomycetes</taxon>
        <taxon>Xylariomycetidae</taxon>
        <taxon>Xylariales</taxon>
        <taxon>Xylariaceae</taxon>
        <taxon>Xylaria</taxon>
    </lineage>
</organism>
<protein>
    <submittedName>
        <fullName evidence="1">Uncharacterized protein</fullName>
    </submittedName>
</protein>